<dbReference type="GO" id="GO:0005509">
    <property type="term" value="F:calcium ion binding"/>
    <property type="evidence" value="ECO:0007669"/>
    <property type="project" value="InterPro"/>
</dbReference>
<accession>A0A1E1IW76</accession>
<dbReference type="PRINTS" id="PR00450">
    <property type="entry name" value="RECOVERIN"/>
</dbReference>
<reference evidence="5" key="1">
    <citation type="submission" date="2012-08" db="EMBL/GenBank/DDBJ databases">
        <title>Comparative genomics of metastatic and non-metastatic Leishmania guyanensis provides insights into polygenic factors involved in Leishmania RNA virus infection.</title>
        <authorList>
            <person name="Smith D."/>
            <person name="Hertz-Fowler C."/>
            <person name="Martin R."/>
            <person name="Dickens N."/>
            <person name="Fasel N."/>
            <person name="Falquet L."/>
            <person name="Beverley S."/>
            <person name="Zangger H."/>
            <person name="Calderon-Copete S."/>
            <person name="Mottram J."/>
            <person name="Xenarios I."/>
        </authorList>
    </citation>
    <scope>NUCLEOTIDE SEQUENCE</scope>
    <source>
        <strain evidence="5">MHOM/BR/75/M4147/SSU:IR2SAT-LUC</strain>
    </source>
</reference>
<dbReference type="Pfam" id="PF13499">
    <property type="entry name" value="EF-hand_7"/>
    <property type="match status" value="1"/>
</dbReference>
<dbReference type="InterPro" id="IPR002048">
    <property type="entry name" value="EF_hand_dom"/>
</dbReference>
<feature type="domain" description="EF-hand" evidence="4">
    <location>
        <begin position="134"/>
        <end position="169"/>
    </location>
</feature>
<feature type="domain" description="EF-hand" evidence="4">
    <location>
        <begin position="24"/>
        <end position="59"/>
    </location>
</feature>
<evidence type="ECO:0000259" key="4">
    <source>
        <dbReference type="PROSITE" id="PS50222"/>
    </source>
</evidence>
<organism evidence="5">
    <name type="scientific">Leishmania guyanensis</name>
    <dbReference type="NCBI Taxonomy" id="5670"/>
    <lineage>
        <taxon>Eukaryota</taxon>
        <taxon>Discoba</taxon>
        <taxon>Euglenozoa</taxon>
        <taxon>Kinetoplastea</taxon>
        <taxon>Metakinetoplastina</taxon>
        <taxon>Trypanosomatida</taxon>
        <taxon>Trypanosomatidae</taxon>
        <taxon>Leishmaniinae</taxon>
        <taxon>Leishmania</taxon>
        <taxon>Leishmania guyanensis species complex</taxon>
    </lineage>
</organism>
<dbReference type="SMART" id="SM00054">
    <property type="entry name" value="EFh"/>
    <property type="match status" value="4"/>
</dbReference>
<evidence type="ECO:0000256" key="1">
    <source>
        <dbReference type="ARBA" id="ARBA00022723"/>
    </source>
</evidence>
<dbReference type="PROSITE" id="PS50222">
    <property type="entry name" value="EF_HAND_2"/>
    <property type="match status" value="4"/>
</dbReference>
<dbReference type="PROSITE" id="PS00018">
    <property type="entry name" value="EF_HAND_1"/>
    <property type="match status" value="2"/>
</dbReference>
<sequence length="176" mass="19877">MMNEIPLTAEELQDIRESTALTDAQVQRLYKSFTRLNKDKSGKITREEFNSIPALASNPLVDRVLAVMDTNGDSTVDFGDFVRALAVLSSATSKEDKLRFTFKMYDIDGDGRISNKDLFQMLSIMVGVNLSQMQLQQIVDKTFIEADADRDGYITFEEFQALAVNSDFGDRLNLHF</sequence>
<evidence type="ECO:0000256" key="2">
    <source>
        <dbReference type="ARBA" id="ARBA00022737"/>
    </source>
</evidence>
<evidence type="ECO:0000256" key="3">
    <source>
        <dbReference type="ARBA" id="ARBA00022837"/>
    </source>
</evidence>
<feature type="domain" description="EF-hand" evidence="4">
    <location>
        <begin position="61"/>
        <end position="91"/>
    </location>
</feature>
<dbReference type="InterPro" id="IPR018247">
    <property type="entry name" value="EF_Hand_1_Ca_BS"/>
</dbReference>
<dbReference type="AlphaFoldDB" id="A0A1E1IW76"/>
<dbReference type="Pfam" id="PF13202">
    <property type="entry name" value="EF-hand_5"/>
    <property type="match status" value="1"/>
</dbReference>
<name>A0A1E1IW76_LEIGU</name>
<proteinExistence type="predicted"/>
<keyword evidence="2" id="KW-0677">Repeat</keyword>
<dbReference type="PANTHER" id="PTHR45942">
    <property type="entry name" value="PROTEIN PHOSPATASE 3 REGULATORY SUBUNIT B ALPHA ISOFORM TYPE 1"/>
    <property type="match status" value="1"/>
</dbReference>
<protein>
    <submittedName>
        <fullName evidence="5">Calcineurin B subunit, putative</fullName>
    </submittedName>
</protein>
<dbReference type="EMBL" id="CALQ01000862">
    <property type="protein sequence ID" value="CCM15525.1"/>
    <property type="molecule type" value="Genomic_DNA"/>
</dbReference>
<keyword evidence="3" id="KW-0106">Calcium</keyword>
<gene>
    <name evidence="5" type="primary">LgM4147LRVhigh.21.01010.00690</name>
    <name evidence="5" type="ORF">BN36_2130330</name>
</gene>
<dbReference type="SUPFAM" id="SSF47473">
    <property type="entry name" value="EF-hand"/>
    <property type="match status" value="1"/>
</dbReference>
<dbReference type="InterPro" id="IPR011992">
    <property type="entry name" value="EF-hand-dom_pair"/>
</dbReference>
<dbReference type="CDD" id="cd00051">
    <property type="entry name" value="EFh"/>
    <property type="match status" value="1"/>
</dbReference>
<feature type="domain" description="EF-hand" evidence="4">
    <location>
        <begin position="93"/>
        <end position="128"/>
    </location>
</feature>
<dbReference type="FunFam" id="1.10.238.10:FF:000471">
    <property type="entry name" value="Calcineurin b subunit"/>
    <property type="match status" value="1"/>
</dbReference>
<keyword evidence="1" id="KW-0479">Metal-binding</keyword>
<evidence type="ECO:0000313" key="5">
    <source>
        <dbReference type="EMBL" id="CCM15525.1"/>
    </source>
</evidence>
<dbReference type="Gene3D" id="1.10.238.10">
    <property type="entry name" value="EF-hand"/>
    <property type="match status" value="1"/>
</dbReference>